<protein>
    <submittedName>
        <fullName evidence="8">Transcriptional regulator</fullName>
    </submittedName>
</protein>
<dbReference type="GO" id="GO:0003677">
    <property type="term" value="F:DNA binding"/>
    <property type="evidence" value="ECO:0007669"/>
    <property type="project" value="UniProtKB-KW"/>
</dbReference>
<dbReference type="GO" id="GO:0003700">
    <property type="term" value="F:DNA-binding transcription factor activity"/>
    <property type="evidence" value="ECO:0007669"/>
    <property type="project" value="InterPro"/>
</dbReference>
<dbReference type="InterPro" id="IPR005119">
    <property type="entry name" value="LysR_subst-bd"/>
</dbReference>
<dbReference type="GO" id="GO:0032993">
    <property type="term" value="C:protein-DNA complex"/>
    <property type="evidence" value="ECO:0007669"/>
    <property type="project" value="TreeGrafter"/>
</dbReference>
<reference evidence="8 9" key="1">
    <citation type="submission" date="2016-05" db="EMBL/GenBank/DDBJ databases">
        <title>Complete genome sequence of Corynebacterium crudilactis, a new Corynebacterium species isolated from raw cow's milk.</title>
        <authorList>
            <person name="Christian R."/>
            <person name="Zimmermann J."/>
            <person name="Lipski A."/>
            <person name="Kalinowski J."/>
        </authorList>
    </citation>
    <scope>NUCLEOTIDE SEQUENCE [LARGE SCALE GENOMIC DNA]</scope>
    <source>
        <strain evidence="8 9">JZ16</strain>
    </source>
</reference>
<dbReference type="SUPFAM" id="SSF46785">
    <property type="entry name" value="Winged helix' DNA-binding domain"/>
    <property type="match status" value="1"/>
</dbReference>
<dbReference type="Pfam" id="PF03466">
    <property type="entry name" value="LysR_substrate"/>
    <property type="match status" value="1"/>
</dbReference>
<evidence type="ECO:0000256" key="1">
    <source>
        <dbReference type="ARBA" id="ARBA00009437"/>
    </source>
</evidence>
<dbReference type="PANTHER" id="PTHR30346:SF0">
    <property type="entry name" value="HCA OPERON TRANSCRIPTIONAL ACTIVATOR HCAR"/>
    <property type="match status" value="1"/>
</dbReference>
<dbReference type="PANTHER" id="PTHR30346">
    <property type="entry name" value="TRANSCRIPTIONAL DUAL REGULATOR HCAR-RELATED"/>
    <property type="match status" value="1"/>
</dbReference>
<evidence type="ECO:0000256" key="3">
    <source>
        <dbReference type="ARBA" id="ARBA00023125"/>
    </source>
</evidence>
<evidence type="ECO:0000256" key="6">
    <source>
        <dbReference type="SAM" id="MobiDB-lite"/>
    </source>
</evidence>
<dbReference type="PROSITE" id="PS50931">
    <property type="entry name" value="HTH_LYSR"/>
    <property type="match status" value="1"/>
</dbReference>
<evidence type="ECO:0000313" key="8">
    <source>
        <dbReference type="EMBL" id="ANE02790.1"/>
    </source>
</evidence>
<dbReference type="InterPro" id="IPR036388">
    <property type="entry name" value="WH-like_DNA-bd_sf"/>
</dbReference>
<dbReference type="InterPro" id="IPR036390">
    <property type="entry name" value="WH_DNA-bd_sf"/>
</dbReference>
<keyword evidence="3" id="KW-0238">DNA-binding</keyword>
<dbReference type="AlphaFoldDB" id="A0A172QQ48"/>
<evidence type="ECO:0000256" key="5">
    <source>
        <dbReference type="ARBA" id="ARBA00023163"/>
    </source>
</evidence>
<name>A0A172QQ48_9CORY</name>
<evidence type="ECO:0000256" key="4">
    <source>
        <dbReference type="ARBA" id="ARBA00023159"/>
    </source>
</evidence>
<dbReference type="PRINTS" id="PR00039">
    <property type="entry name" value="HTHLYSR"/>
</dbReference>
<dbReference type="OrthoDB" id="3176554at2"/>
<gene>
    <name evidence="8" type="ORF">ccrud_00090</name>
</gene>
<accession>A0A172QQ48</accession>
<dbReference type="KEGG" id="ccjz:ccrud_00090"/>
<comment type="similarity">
    <text evidence="1">Belongs to the LysR transcriptional regulatory family.</text>
</comment>
<dbReference type="SUPFAM" id="SSF53850">
    <property type="entry name" value="Periplasmic binding protein-like II"/>
    <property type="match status" value="1"/>
</dbReference>
<organism evidence="8 9">
    <name type="scientific">Corynebacterium crudilactis</name>
    <dbReference type="NCBI Taxonomy" id="1652495"/>
    <lineage>
        <taxon>Bacteria</taxon>
        <taxon>Bacillati</taxon>
        <taxon>Actinomycetota</taxon>
        <taxon>Actinomycetes</taxon>
        <taxon>Mycobacteriales</taxon>
        <taxon>Corynebacteriaceae</taxon>
        <taxon>Corynebacterium</taxon>
    </lineage>
</organism>
<evidence type="ECO:0000256" key="2">
    <source>
        <dbReference type="ARBA" id="ARBA00023015"/>
    </source>
</evidence>
<keyword evidence="2" id="KW-0805">Transcription regulation</keyword>
<keyword evidence="4" id="KW-0010">Activator</keyword>
<keyword evidence="9" id="KW-1185">Reference proteome</keyword>
<evidence type="ECO:0000259" key="7">
    <source>
        <dbReference type="PROSITE" id="PS50931"/>
    </source>
</evidence>
<sequence>MIDSRHLRYFLAVAQARNFSRAAEDLGISQPPLSRQIKMLENRIGAALFERSSQGVTLTPAGSFLAERIPALLNELEDLERDVRAIGEGSAGVLRLGFVGTATFQLMPQLLKEIKTKLPNIEVRVSGEKLTPELERLLLERKIDAAVLRPPVSSPEMELESFGVDDFALAVSPGHPLLEREGPIPFVALADYSIVAFQEGSAAEEIIRTAAHQAGFDLRVAQHAPETSTVLALVSAGIGVALVPRGSIPQPMGNLQMLEIMNGPIIGLSMAWLKGNSSPILHRIKPLLAAAAEQSRGGKKQTSENAASPEGRQH</sequence>
<evidence type="ECO:0000313" key="9">
    <source>
        <dbReference type="Proteomes" id="UP000076929"/>
    </source>
</evidence>
<feature type="region of interest" description="Disordered" evidence="6">
    <location>
        <begin position="292"/>
        <end position="314"/>
    </location>
</feature>
<proteinExistence type="inferred from homology"/>
<keyword evidence="5" id="KW-0804">Transcription</keyword>
<dbReference type="Proteomes" id="UP000076929">
    <property type="component" value="Chromosome"/>
</dbReference>
<dbReference type="Gene3D" id="1.10.10.10">
    <property type="entry name" value="Winged helix-like DNA-binding domain superfamily/Winged helix DNA-binding domain"/>
    <property type="match status" value="1"/>
</dbReference>
<dbReference type="CDD" id="cd08414">
    <property type="entry name" value="PBP2_LTTR_aromatics_like"/>
    <property type="match status" value="1"/>
</dbReference>
<dbReference type="InterPro" id="IPR000847">
    <property type="entry name" value="LysR_HTH_N"/>
</dbReference>
<dbReference type="EMBL" id="CP015622">
    <property type="protein sequence ID" value="ANE02790.1"/>
    <property type="molecule type" value="Genomic_DNA"/>
</dbReference>
<dbReference type="Pfam" id="PF00126">
    <property type="entry name" value="HTH_1"/>
    <property type="match status" value="1"/>
</dbReference>
<feature type="domain" description="HTH lysR-type" evidence="7">
    <location>
        <begin position="2"/>
        <end position="59"/>
    </location>
</feature>
<dbReference type="FunFam" id="1.10.10.10:FF:000001">
    <property type="entry name" value="LysR family transcriptional regulator"/>
    <property type="match status" value="1"/>
</dbReference>
<dbReference type="Gene3D" id="3.40.190.10">
    <property type="entry name" value="Periplasmic binding protein-like II"/>
    <property type="match status" value="2"/>
</dbReference>